<dbReference type="InterPro" id="IPR027417">
    <property type="entry name" value="P-loop_NTPase"/>
</dbReference>
<dbReference type="InterPro" id="IPR029439">
    <property type="entry name" value="Wzt_C"/>
</dbReference>
<evidence type="ECO:0000259" key="5">
    <source>
        <dbReference type="PROSITE" id="PS50893"/>
    </source>
</evidence>
<dbReference type="InterPro" id="IPR003593">
    <property type="entry name" value="AAA+_ATPase"/>
</dbReference>
<dbReference type="PANTHER" id="PTHR46743">
    <property type="entry name" value="TEICHOIC ACIDS EXPORT ATP-BINDING PROTEIN TAGH"/>
    <property type="match status" value="1"/>
</dbReference>
<reference evidence="6" key="1">
    <citation type="journal article" date="2014" name="Front. Microbiol.">
        <title>High frequency of phylogenetically diverse reductive dehalogenase-homologous genes in deep subseafloor sedimentary metagenomes.</title>
        <authorList>
            <person name="Kawai M."/>
            <person name="Futagami T."/>
            <person name="Toyoda A."/>
            <person name="Takaki Y."/>
            <person name="Nishi S."/>
            <person name="Hori S."/>
            <person name="Arai W."/>
            <person name="Tsubouchi T."/>
            <person name="Morono Y."/>
            <person name="Uchiyama I."/>
            <person name="Ito T."/>
            <person name="Fujiyama A."/>
            <person name="Inagaki F."/>
            <person name="Takami H."/>
        </authorList>
    </citation>
    <scope>NUCLEOTIDE SEQUENCE</scope>
    <source>
        <strain evidence="6">Expedition CK06-06</strain>
    </source>
</reference>
<dbReference type="GO" id="GO:0016020">
    <property type="term" value="C:membrane"/>
    <property type="evidence" value="ECO:0007669"/>
    <property type="project" value="InterPro"/>
</dbReference>
<dbReference type="InterPro" id="IPR050683">
    <property type="entry name" value="Bact_Polysacc_Export_ATP-bd"/>
</dbReference>
<sequence length="435" mass="47973">MSNPIIKVENLGKKYIISHERQTGAARYVALRDVIAEKTRSLGQKILSPFTQNPGSKPRTPSKEEFWALRDVSLEIKQGERIGIIGRNGAGKTTLLKLLSRITEPSTGKIHLKGRVASLLEVGTGFHPELTGRENIYLNGAILGMGRDEIKKNFDEIVAFAEVEKFLDTPVKRYSSGMYVRLAFAVAAHLEPEILLVDEVLAVGDVEFQKKCLGKMECMGREGRTVVFISHNMPSIVNICQRVILLNEGEVIKDGRVAEVVPQYLTMARSTGGEVVWPDPEQAPGNDLVRLHKVCVLQDGVGGPTADIDISKDVTIQISYWNRCEGVSLYAALILKDQMGTSVLASNNHRSVSLTVDPWNGRPHPKGLFQSSCSIPGNFLNNGRYSVSVFVGKGISDTQAFMEDAVSMYVHDTGEIGKEYFGSWAGMMIRPRLAW</sequence>
<dbReference type="CDD" id="cd10147">
    <property type="entry name" value="Wzt_C-like"/>
    <property type="match status" value="1"/>
</dbReference>
<gene>
    <name evidence="6" type="ORF">S01H1_05272</name>
</gene>
<evidence type="ECO:0000256" key="3">
    <source>
        <dbReference type="ARBA" id="ARBA00022741"/>
    </source>
</evidence>
<protein>
    <recommendedName>
        <fullName evidence="5">ABC transporter domain-containing protein</fullName>
    </recommendedName>
</protein>
<evidence type="ECO:0000313" key="6">
    <source>
        <dbReference type="EMBL" id="GAF72221.1"/>
    </source>
</evidence>
<dbReference type="PANTHER" id="PTHR46743:SF2">
    <property type="entry name" value="TEICHOIC ACIDS EXPORT ATP-BINDING PROTEIN TAGH"/>
    <property type="match status" value="1"/>
</dbReference>
<dbReference type="Gene3D" id="3.40.50.300">
    <property type="entry name" value="P-loop containing nucleotide triphosphate hydrolases"/>
    <property type="match status" value="1"/>
</dbReference>
<dbReference type="EMBL" id="BARS01002749">
    <property type="protein sequence ID" value="GAF72221.1"/>
    <property type="molecule type" value="Genomic_DNA"/>
</dbReference>
<dbReference type="SUPFAM" id="SSF52540">
    <property type="entry name" value="P-loop containing nucleoside triphosphate hydrolases"/>
    <property type="match status" value="1"/>
</dbReference>
<dbReference type="GO" id="GO:0005524">
    <property type="term" value="F:ATP binding"/>
    <property type="evidence" value="ECO:0007669"/>
    <property type="project" value="UniProtKB-KW"/>
</dbReference>
<dbReference type="GO" id="GO:0140359">
    <property type="term" value="F:ABC-type transporter activity"/>
    <property type="evidence" value="ECO:0007669"/>
    <property type="project" value="InterPro"/>
</dbReference>
<dbReference type="PROSITE" id="PS50893">
    <property type="entry name" value="ABC_TRANSPORTER_2"/>
    <property type="match status" value="1"/>
</dbReference>
<feature type="non-terminal residue" evidence="6">
    <location>
        <position position="435"/>
    </location>
</feature>
<dbReference type="GO" id="GO:0016887">
    <property type="term" value="F:ATP hydrolysis activity"/>
    <property type="evidence" value="ECO:0007669"/>
    <property type="project" value="InterPro"/>
</dbReference>
<comment type="similarity">
    <text evidence="1">Belongs to the ABC transporter superfamily.</text>
</comment>
<feature type="domain" description="ABC transporter" evidence="5">
    <location>
        <begin position="29"/>
        <end position="273"/>
    </location>
</feature>
<dbReference type="InterPro" id="IPR003439">
    <property type="entry name" value="ABC_transporter-like_ATP-bd"/>
</dbReference>
<keyword evidence="3" id="KW-0547">Nucleotide-binding</keyword>
<proteinExistence type="inferred from homology"/>
<accession>X0SAL2</accession>
<keyword evidence="2" id="KW-0813">Transport</keyword>
<dbReference type="AlphaFoldDB" id="X0SAL2"/>
<dbReference type="SMART" id="SM00382">
    <property type="entry name" value="AAA"/>
    <property type="match status" value="1"/>
</dbReference>
<comment type="caution">
    <text evidence="6">The sequence shown here is derived from an EMBL/GenBank/DDBJ whole genome shotgun (WGS) entry which is preliminary data.</text>
</comment>
<evidence type="ECO:0000256" key="2">
    <source>
        <dbReference type="ARBA" id="ARBA00022448"/>
    </source>
</evidence>
<keyword evidence="4" id="KW-0067">ATP-binding</keyword>
<evidence type="ECO:0000256" key="1">
    <source>
        <dbReference type="ARBA" id="ARBA00005417"/>
    </source>
</evidence>
<dbReference type="Pfam" id="PF00005">
    <property type="entry name" value="ABC_tran"/>
    <property type="match status" value="1"/>
</dbReference>
<dbReference type="CDD" id="cd03220">
    <property type="entry name" value="ABC_KpsT_Wzt"/>
    <property type="match status" value="1"/>
</dbReference>
<evidence type="ECO:0000256" key="4">
    <source>
        <dbReference type="ARBA" id="ARBA00022840"/>
    </source>
</evidence>
<dbReference type="InterPro" id="IPR015860">
    <property type="entry name" value="ABC_transpr_TagH-like"/>
</dbReference>
<name>X0SAL2_9ZZZZ</name>
<organism evidence="6">
    <name type="scientific">marine sediment metagenome</name>
    <dbReference type="NCBI Taxonomy" id="412755"/>
    <lineage>
        <taxon>unclassified sequences</taxon>
        <taxon>metagenomes</taxon>
        <taxon>ecological metagenomes</taxon>
    </lineage>
</organism>